<reference evidence="4 5" key="1">
    <citation type="submission" date="2021-03" db="EMBL/GenBank/DDBJ databases">
        <title>Sequencing the genomes of 1000 actinobacteria strains.</title>
        <authorList>
            <person name="Klenk H.-P."/>
        </authorList>
    </citation>
    <scope>NUCLEOTIDE SEQUENCE [LARGE SCALE GENOMIC DNA]</scope>
    <source>
        <strain evidence="4 5">DSM 15454</strain>
    </source>
</reference>
<feature type="domain" description="Peptidase M20 dimerisation" evidence="3">
    <location>
        <begin position="189"/>
        <end position="282"/>
    </location>
</feature>
<keyword evidence="4" id="KW-0121">Carboxypeptidase</keyword>
<dbReference type="InterPro" id="IPR017150">
    <property type="entry name" value="Pept_M20_glutamate_carboxypep"/>
</dbReference>
<dbReference type="Gene3D" id="3.30.70.360">
    <property type="match status" value="1"/>
</dbReference>
<dbReference type="CDD" id="cd03885">
    <property type="entry name" value="M20_CPDG2"/>
    <property type="match status" value="1"/>
</dbReference>
<keyword evidence="1" id="KW-0479">Metal-binding</keyword>
<evidence type="ECO:0000256" key="2">
    <source>
        <dbReference type="ARBA" id="ARBA00022801"/>
    </source>
</evidence>
<dbReference type="RefSeq" id="WP_342592354.1">
    <property type="nucleotide sequence ID" value="NZ_BAAAMI010000019.1"/>
</dbReference>
<proteinExistence type="predicted"/>
<keyword evidence="4" id="KW-0645">Protease</keyword>
<dbReference type="PIRSF" id="PIRSF037238">
    <property type="entry name" value="Carboxypeptidase_G2"/>
    <property type="match status" value="1"/>
</dbReference>
<dbReference type="Gene3D" id="3.40.630.10">
    <property type="entry name" value="Zn peptidases"/>
    <property type="match status" value="1"/>
</dbReference>
<evidence type="ECO:0000313" key="5">
    <source>
        <dbReference type="Proteomes" id="UP000766570"/>
    </source>
</evidence>
<dbReference type="EMBL" id="JAGIOE010000001">
    <property type="protein sequence ID" value="MBP2372939.1"/>
    <property type="molecule type" value="Genomic_DNA"/>
</dbReference>
<dbReference type="InterPro" id="IPR050072">
    <property type="entry name" value="Peptidase_M20A"/>
</dbReference>
<comment type="caution">
    <text evidence="4">The sequence shown here is derived from an EMBL/GenBank/DDBJ whole genome shotgun (WGS) entry which is preliminary data.</text>
</comment>
<dbReference type="Pfam" id="PF01546">
    <property type="entry name" value="Peptidase_M20"/>
    <property type="match status" value="1"/>
</dbReference>
<protein>
    <submittedName>
        <fullName evidence="4">Glutamate carboxypeptidase</fullName>
        <ecNumber evidence="4">3.4.17.11</ecNumber>
    </submittedName>
</protein>
<dbReference type="Proteomes" id="UP000766570">
    <property type="component" value="Unassembled WGS sequence"/>
</dbReference>
<evidence type="ECO:0000313" key="4">
    <source>
        <dbReference type="EMBL" id="MBP2372939.1"/>
    </source>
</evidence>
<dbReference type="InterPro" id="IPR011650">
    <property type="entry name" value="Peptidase_M20_dimer"/>
</dbReference>
<dbReference type="SUPFAM" id="SSF55031">
    <property type="entry name" value="Bacterial exopeptidase dimerisation domain"/>
    <property type="match status" value="1"/>
</dbReference>
<dbReference type="Pfam" id="PF07687">
    <property type="entry name" value="M20_dimer"/>
    <property type="match status" value="1"/>
</dbReference>
<dbReference type="PANTHER" id="PTHR43808:SF9">
    <property type="entry name" value="BLL0789 PROTEIN"/>
    <property type="match status" value="1"/>
</dbReference>
<organism evidence="4 5">
    <name type="scientific">Paeniglutamicibacter psychrophenolicus</name>
    <dbReference type="NCBI Taxonomy" id="257454"/>
    <lineage>
        <taxon>Bacteria</taxon>
        <taxon>Bacillati</taxon>
        <taxon>Actinomycetota</taxon>
        <taxon>Actinomycetes</taxon>
        <taxon>Micrococcales</taxon>
        <taxon>Micrococcaceae</taxon>
        <taxon>Paeniglutamicibacter</taxon>
    </lineage>
</organism>
<dbReference type="SUPFAM" id="SSF53187">
    <property type="entry name" value="Zn-dependent exopeptidases"/>
    <property type="match status" value="1"/>
</dbReference>
<evidence type="ECO:0000256" key="1">
    <source>
        <dbReference type="ARBA" id="ARBA00022723"/>
    </source>
</evidence>
<dbReference type="PANTHER" id="PTHR43808">
    <property type="entry name" value="ACETYLORNITHINE DEACETYLASE"/>
    <property type="match status" value="1"/>
</dbReference>
<keyword evidence="5" id="KW-1185">Reference proteome</keyword>
<evidence type="ECO:0000259" key="3">
    <source>
        <dbReference type="Pfam" id="PF07687"/>
    </source>
</evidence>
<dbReference type="EC" id="3.4.17.11" evidence="4"/>
<accession>A0ABS4WBG3</accession>
<sequence>MITAAATMTQIHDWTKAHAKEMVEDIAMLVGLETPSRDLALLDTAAGAIVAWMRERLGEPDALVRHKLAGYGDAIDMSYGDPDTAGVLLVGHYDTVWPAGTLAEWPFTIRADGTATGPGAYDMKAGLVTAVWALRALRASGTPHPPVRFIFNGDEEIGSPVSRPVIERAATAALSTLVLEPGVGWDVKTERKGVGAFTVNISGIESHAGNDPLGGASAIHAMAELIPELVAGQDHEAGTTINVGVIGGGTTRNVVAGAAHCVADVRASTAAEADRVAELFASLEASDPRIEIEITGGWNRPPMQFTSVSRPLWEMAHSVSAELREPLEGISVGGGSDANFIAALGLPVLDGLGATGGGPHARHEHIVLADVPDRAALVAGILARHLELG</sequence>
<dbReference type="InterPro" id="IPR036264">
    <property type="entry name" value="Bact_exopeptidase_dim_dom"/>
</dbReference>
<dbReference type="GO" id="GO:0004180">
    <property type="term" value="F:carboxypeptidase activity"/>
    <property type="evidence" value="ECO:0007669"/>
    <property type="project" value="UniProtKB-KW"/>
</dbReference>
<gene>
    <name evidence="4" type="ORF">JOF46_000851</name>
</gene>
<keyword evidence="2 4" id="KW-0378">Hydrolase</keyword>
<dbReference type="InterPro" id="IPR002933">
    <property type="entry name" value="Peptidase_M20"/>
</dbReference>
<name>A0ABS4WBG3_9MICC</name>